<reference evidence="1 2" key="1">
    <citation type="journal article" date="2019" name="Nat. Ecol. Evol.">
        <title>Megaphylogeny resolves global patterns of mushroom evolution.</title>
        <authorList>
            <person name="Varga T."/>
            <person name="Krizsan K."/>
            <person name="Foldi C."/>
            <person name="Dima B."/>
            <person name="Sanchez-Garcia M."/>
            <person name="Sanchez-Ramirez S."/>
            <person name="Szollosi G.J."/>
            <person name="Szarkandi J.G."/>
            <person name="Papp V."/>
            <person name="Albert L."/>
            <person name="Andreopoulos W."/>
            <person name="Angelini C."/>
            <person name="Antonin V."/>
            <person name="Barry K.W."/>
            <person name="Bougher N.L."/>
            <person name="Buchanan P."/>
            <person name="Buyck B."/>
            <person name="Bense V."/>
            <person name="Catcheside P."/>
            <person name="Chovatia M."/>
            <person name="Cooper J."/>
            <person name="Damon W."/>
            <person name="Desjardin D."/>
            <person name="Finy P."/>
            <person name="Geml J."/>
            <person name="Haridas S."/>
            <person name="Hughes K."/>
            <person name="Justo A."/>
            <person name="Karasinski D."/>
            <person name="Kautmanova I."/>
            <person name="Kiss B."/>
            <person name="Kocsube S."/>
            <person name="Kotiranta H."/>
            <person name="LaButti K.M."/>
            <person name="Lechner B.E."/>
            <person name="Liimatainen K."/>
            <person name="Lipzen A."/>
            <person name="Lukacs Z."/>
            <person name="Mihaltcheva S."/>
            <person name="Morgado L.N."/>
            <person name="Niskanen T."/>
            <person name="Noordeloos M.E."/>
            <person name="Ohm R.A."/>
            <person name="Ortiz-Santana B."/>
            <person name="Ovrebo C."/>
            <person name="Racz N."/>
            <person name="Riley R."/>
            <person name="Savchenko A."/>
            <person name="Shiryaev A."/>
            <person name="Soop K."/>
            <person name="Spirin V."/>
            <person name="Szebenyi C."/>
            <person name="Tomsovsky M."/>
            <person name="Tulloss R.E."/>
            <person name="Uehling J."/>
            <person name="Grigoriev I.V."/>
            <person name="Vagvolgyi C."/>
            <person name="Papp T."/>
            <person name="Martin F.M."/>
            <person name="Miettinen O."/>
            <person name="Hibbett D.S."/>
            <person name="Nagy L.G."/>
        </authorList>
    </citation>
    <scope>NUCLEOTIDE SEQUENCE [LARGE SCALE GENOMIC DNA]</scope>
    <source>
        <strain evidence="1 2">NL-1719</strain>
    </source>
</reference>
<name>A0ACD3AUG3_9AGAR</name>
<accession>A0ACD3AUG3</accession>
<evidence type="ECO:0000313" key="1">
    <source>
        <dbReference type="EMBL" id="TFK69475.1"/>
    </source>
</evidence>
<proteinExistence type="predicted"/>
<dbReference type="Proteomes" id="UP000308600">
    <property type="component" value="Unassembled WGS sequence"/>
</dbReference>
<gene>
    <name evidence="1" type="ORF">BDN72DRAFT_612635</name>
</gene>
<organism evidence="1 2">
    <name type="scientific">Pluteus cervinus</name>
    <dbReference type="NCBI Taxonomy" id="181527"/>
    <lineage>
        <taxon>Eukaryota</taxon>
        <taxon>Fungi</taxon>
        <taxon>Dikarya</taxon>
        <taxon>Basidiomycota</taxon>
        <taxon>Agaricomycotina</taxon>
        <taxon>Agaricomycetes</taxon>
        <taxon>Agaricomycetidae</taxon>
        <taxon>Agaricales</taxon>
        <taxon>Pluteineae</taxon>
        <taxon>Pluteaceae</taxon>
        <taxon>Pluteus</taxon>
    </lineage>
</organism>
<sequence>MPTDLEPIFPPEIEEIIFKLAAQDLKEGGKLILVAKRVYHWLLPDLWKIAIFGSKIPRRPHLRQELFEKLGQYARHLLIWDHDFNLDGAVLCDRYSTCLSWCSNITDLTLWIPRKHYNKSLVDHLPRLRLTHLCFDVVMFHAELVKHSMSTHVSFPFLTHLQLLGLITPRSSEFLKGYFPSLTHLALDGDQVVSPESILDLWKDQLRVLVWMPLDADILLGDPGPSLPDDPRIVVISEIDDMVEDWTGTVTGTGGIWVTAAAVIKSRGGC</sequence>
<evidence type="ECO:0000313" key="2">
    <source>
        <dbReference type="Proteomes" id="UP000308600"/>
    </source>
</evidence>
<keyword evidence="2" id="KW-1185">Reference proteome</keyword>
<dbReference type="EMBL" id="ML208330">
    <property type="protein sequence ID" value="TFK69475.1"/>
    <property type="molecule type" value="Genomic_DNA"/>
</dbReference>
<protein>
    <submittedName>
        <fullName evidence="1">Uncharacterized protein</fullName>
    </submittedName>
</protein>